<dbReference type="Gene3D" id="1.20.1290.10">
    <property type="entry name" value="AhpD-like"/>
    <property type="match status" value="1"/>
</dbReference>
<dbReference type="InterPro" id="IPR004675">
    <property type="entry name" value="AhpD_core"/>
</dbReference>
<dbReference type="InterPro" id="IPR003779">
    <property type="entry name" value="CMD-like"/>
</dbReference>
<dbReference type="NCBIfam" id="TIGR00778">
    <property type="entry name" value="ahpD_dom"/>
    <property type="match status" value="1"/>
</dbReference>
<name>A0A848NF95_9BURK</name>
<dbReference type="Pfam" id="PF02627">
    <property type="entry name" value="CMD"/>
    <property type="match status" value="1"/>
</dbReference>
<protein>
    <submittedName>
        <fullName evidence="2">Carboxymuconolactone decarboxylase family protein</fullName>
    </submittedName>
</protein>
<evidence type="ECO:0000313" key="3">
    <source>
        <dbReference type="Proteomes" id="UP000542405"/>
    </source>
</evidence>
<dbReference type="PANTHER" id="PTHR33930:SF2">
    <property type="entry name" value="BLR3452 PROTEIN"/>
    <property type="match status" value="1"/>
</dbReference>
<dbReference type="Proteomes" id="UP000542405">
    <property type="component" value="Unassembled WGS sequence"/>
</dbReference>
<dbReference type="SUPFAM" id="SSF69118">
    <property type="entry name" value="AhpD-like"/>
    <property type="match status" value="1"/>
</dbReference>
<dbReference type="GO" id="GO:0051920">
    <property type="term" value="F:peroxiredoxin activity"/>
    <property type="evidence" value="ECO:0007669"/>
    <property type="project" value="InterPro"/>
</dbReference>
<gene>
    <name evidence="2" type="ORF">HGQ98_00170</name>
</gene>
<feature type="domain" description="Carboxymuconolactone decarboxylase-like" evidence="1">
    <location>
        <begin position="31"/>
        <end position="106"/>
    </location>
</feature>
<proteinExistence type="predicted"/>
<dbReference type="PANTHER" id="PTHR33930">
    <property type="entry name" value="ALKYL HYDROPEROXIDE REDUCTASE AHPD"/>
    <property type="match status" value="1"/>
</dbReference>
<evidence type="ECO:0000259" key="1">
    <source>
        <dbReference type="Pfam" id="PF02627"/>
    </source>
</evidence>
<reference evidence="2 3" key="1">
    <citation type="submission" date="2020-04" db="EMBL/GenBank/DDBJ databases">
        <title>Achromobacter ruhlandii genome sequencing and assembly.</title>
        <authorList>
            <person name="Martins R.C.R."/>
            <person name="Perdigao-Neto L.V."/>
            <person name="Levin A.S.S."/>
            <person name="Costa S.F."/>
        </authorList>
    </citation>
    <scope>NUCLEOTIDE SEQUENCE [LARGE SCALE GENOMIC DNA]</scope>
    <source>
        <strain evidence="2 3">9035ralo</strain>
    </source>
</reference>
<dbReference type="InterPro" id="IPR029032">
    <property type="entry name" value="AhpD-like"/>
</dbReference>
<dbReference type="RefSeq" id="WP_054457944.1">
    <property type="nucleotide sequence ID" value="NZ_JABBZE010000001.1"/>
</dbReference>
<accession>A0A848NF95</accession>
<organism evidence="2 3">
    <name type="scientific">Achromobacter ruhlandii</name>
    <dbReference type="NCBI Taxonomy" id="72557"/>
    <lineage>
        <taxon>Bacteria</taxon>
        <taxon>Pseudomonadati</taxon>
        <taxon>Pseudomonadota</taxon>
        <taxon>Betaproteobacteria</taxon>
        <taxon>Burkholderiales</taxon>
        <taxon>Alcaligenaceae</taxon>
        <taxon>Achromobacter</taxon>
    </lineage>
</organism>
<dbReference type="EMBL" id="JABBZE010000001">
    <property type="protein sequence ID" value="NMU88305.1"/>
    <property type="molecule type" value="Genomic_DNA"/>
</dbReference>
<dbReference type="AlphaFoldDB" id="A0A848NF95"/>
<evidence type="ECO:0000313" key="2">
    <source>
        <dbReference type="EMBL" id="NMU88305.1"/>
    </source>
</evidence>
<sequence>MEKKWNGKLVSLIKRVGAFSKANAPVAGALHQLDVATRKDSVLDAKTHELIALAVAVTTRCDGCIAAHAVAAKKAGATKEEVAAALGTAIALNAGAAYVYSSRALDAYEEFSAAE</sequence>
<comment type="caution">
    <text evidence="2">The sequence shown here is derived from an EMBL/GenBank/DDBJ whole genome shotgun (WGS) entry which is preliminary data.</text>
</comment>